<sequence length="232" mass="25984">MFVLPRRYMRGSGLVLALAAVALVISGNRGAFSFGKSHWMTWFGEPGPATDRDYSLAPMSRNLTLHVVPHSHSDIGWNLSFQGYYSQSVHLVMRRVVTELWKDTRRRFTWGDLAFVDMWLSQEGGDLFRGNITWRDAVRTLVREGRWSVVGGTYVSPDEGLATWWAHNAIADVGHRILAAQLNATTEIGWQIDNFGHVSTTPYLLANAGCKALVLGRMAFRQLREMADSGGL</sequence>
<reference evidence="1" key="1">
    <citation type="submission" date="2022-07" db="EMBL/GenBank/DDBJ databases">
        <title>Phylogenomic reconstructions and comparative analyses of Kickxellomycotina fungi.</title>
        <authorList>
            <person name="Reynolds N.K."/>
            <person name="Stajich J.E."/>
            <person name="Barry K."/>
            <person name="Grigoriev I.V."/>
            <person name="Crous P."/>
            <person name="Smith M.E."/>
        </authorList>
    </citation>
    <scope>NUCLEOTIDE SEQUENCE</scope>
    <source>
        <strain evidence="1">CBS 190363</strain>
    </source>
</reference>
<evidence type="ECO:0000313" key="2">
    <source>
        <dbReference type="Proteomes" id="UP001139981"/>
    </source>
</evidence>
<accession>A0ACC1LYK5</accession>
<dbReference type="Proteomes" id="UP001139981">
    <property type="component" value="Unassembled WGS sequence"/>
</dbReference>
<keyword evidence="1" id="KW-0378">Hydrolase</keyword>
<name>A0ACC1LYK5_9FUNG</name>
<organism evidence="1 2">
    <name type="scientific">Coemansia aciculifera</name>
    <dbReference type="NCBI Taxonomy" id="417176"/>
    <lineage>
        <taxon>Eukaryota</taxon>
        <taxon>Fungi</taxon>
        <taxon>Fungi incertae sedis</taxon>
        <taxon>Zoopagomycota</taxon>
        <taxon>Kickxellomycotina</taxon>
        <taxon>Kickxellomycetes</taxon>
        <taxon>Kickxellales</taxon>
        <taxon>Kickxellaceae</taxon>
        <taxon>Coemansia</taxon>
    </lineage>
</organism>
<proteinExistence type="predicted"/>
<feature type="non-terminal residue" evidence="1">
    <location>
        <position position="232"/>
    </location>
</feature>
<evidence type="ECO:0000313" key="1">
    <source>
        <dbReference type="EMBL" id="KAJ2890317.1"/>
    </source>
</evidence>
<keyword evidence="1" id="KW-0326">Glycosidase</keyword>
<comment type="caution">
    <text evidence="1">The sequence shown here is derived from an EMBL/GenBank/DDBJ whole genome shotgun (WGS) entry which is preliminary data.</text>
</comment>
<dbReference type="EC" id="3.2.1.114" evidence="1"/>
<protein>
    <submittedName>
        <fullName evidence="1">Alpha-mannosidase 2</fullName>
        <ecNumber evidence="1">3.2.1.114</ecNumber>
    </submittedName>
</protein>
<dbReference type="EMBL" id="JANBVB010001407">
    <property type="protein sequence ID" value="KAJ2890317.1"/>
    <property type="molecule type" value="Genomic_DNA"/>
</dbReference>
<keyword evidence="2" id="KW-1185">Reference proteome</keyword>
<gene>
    <name evidence="1" type="primary">MAN2A1</name>
    <name evidence="1" type="ORF">IWW38_004201</name>
</gene>